<reference evidence="8 9" key="1">
    <citation type="submission" date="2016-10" db="EMBL/GenBank/DDBJ databases">
        <authorList>
            <person name="de Groot N.N."/>
        </authorList>
    </citation>
    <scope>NUCLEOTIDE SEQUENCE [LARGE SCALE GENOMIC DNA]</scope>
    <source>
        <strain evidence="8 9">KPR-7B</strain>
    </source>
</reference>
<dbReference type="InterPro" id="IPR018356">
    <property type="entry name" value="Tscrpt_reg_HTH_DeoR_CS"/>
</dbReference>
<dbReference type="GO" id="GO:0003700">
    <property type="term" value="F:DNA-binding transcription factor activity"/>
    <property type="evidence" value="ECO:0007669"/>
    <property type="project" value="InterPro"/>
</dbReference>
<gene>
    <name evidence="8" type="ORF">SAMN04487766_10121</name>
</gene>
<dbReference type="InterPro" id="IPR036388">
    <property type="entry name" value="WH-like_DNA-bd_sf"/>
</dbReference>
<protein>
    <recommendedName>
        <fullName evidence="1">Lactose phosphotransferase system repressor</fullName>
    </recommendedName>
</protein>
<dbReference type="PANTHER" id="PTHR30363:SF4">
    <property type="entry name" value="GLYCEROL-3-PHOSPHATE REGULON REPRESSOR"/>
    <property type="match status" value="1"/>
</dbReference>
<dbReference type="InterPro" id="IPR014036">
    <property type="entry name" value="DeoR-like_C"/>
</dbReference>
<keyword evidence="4" id="KW-0238">DNA-binding</keyword>
<dbReference type="PROSITE" id="PS51000">
    <property type="entry name" value="HTH_DEOR_2"/>
    <property type="match status" value="1"/>
</dbReference>
<sequence length="265" mass="29099">MTTGTPDPLPARADTRARREALIRELRERGEMEVSELPERFGVSVETIRRDLRQLESSGRIIRTYGRVTAAESATYETSRAFRSSHHTDEKDRIARAAAACLGHAETVFLDEGNQPLLVGRSLPVDRPLTVVTTSLPTALELAERPRYTVITVGGRIRPTTLGAVGHWATTMLEQMEPDLAFIGANGVTDAGWLTTPDPAVAAVKEAALAVARRAVFVGNHTKFGHSTFVRFGHVRALERIITGRELRRATARRLGSFGPQVDRV</sequence>
<dbReference type="PROSITE" id="PS00894">
    <property type="entry name" value="HTH_DEOR_1"/>
    <property type="match status" value="1"/>
</dbReference>
<keyword evidence="2" id="KW-0678">Repressor</keyword>
<evidence type="ECO:0000256" key="3">
    <source>
        <dbReference type="ARBA" id="ARBA00023015"/>
    </source>
</evidence>
<keyword evidence="3" id="KW-0805">Transcription regulation</keyword>
<organism evidence="8 9">
    <name type="scientific">Actinomyces ruminicola</name>
    <dbReference type="NCBI Taxonomy" id="332524"/>
    <lineage>
        <taxon>Bacteria</taxon>
        <taxon>Bacillati</taxon>
        <taxon>Actinomycetota</taxon>
        <taxon>Actinomycetes</taxon>
        <taxon>Actinomycetales</taxon>
        <taxon>Actinomycetaceae</taxon>
        <taxon>Actinomyces</taxon>
    </lineage>
</organism>
<name>A0A1G9RL74_9ACTO</name>
<dbReference type="InterPro" id="IPR050313">
    <property type="entry name" value="Carb_Metab_HTH_regulators"/>
</dbReference>
<dbReference type="SMART" id="SM01134">
    <property type="entry name" value="DeoRC"/>
    <property type="match status" value="1"/>
</dbReference>
<evidence type="ECO:0000313" key="9">
    <source>
        <dbReference type="Proteomes" id="UP000199671"/>
    </source>
</evidence>
<dbReference type="GO" id="GO:0003677">
    <property type="term" value="F:DNA binding"/>
    <property type="evidence" value="ECO:0007669"/>
    <property type="project" value="UniProtKB-KW"/>
</dbReference>
<dbReference type="RefSeq" id="WP_092606551.1">
    <property type="nucleotide sequence ID" value="NZ_FNHU01000001.1"/>
</dbReference>
<dbReference type="Proteomes" id="UP000199671">
    <property type="component" value="Unassembled WGS sequence"/>
</dbReference>
<dbReference type="InterPro" id="IPR001034">
    <property type="entry name" value="DeoR_HTH"/>
</dbReference>
<dbReference type="Pfam" id="PF00455">
    <property type="entry name" value="DeoRC"/>
    <property type="match status" value="1"/>
</dbReference>
<evidence type="ECO:0000256" key="4">
    <source>
        <dbReference type="ARBA" id="ARBA00023125"/>
    </source>
</evidence>
<evidence type="ECO:0000256" key="6">
    <source>
        <dbReference type="ARBA" id="ARBA00024937"/>
    </source>
</evidence>
<dbReference type="PRINTS" id="PR00037">
    <property type="entry name" value="HTHLACR"/>
</dbReference>
<evidence type="ECO:0000259" key="7">
    <source>
        <dbReference type="PROSITE" id="PS51000"/>
    </source>
</evidence>
<dbReference type="InterPro" id="IPR036390">
    <property type="entry name" value="WH_DNA-bd_sf"/>
</dbReference>
<evidence type="ECO:0000313" key="8">
    <source>
        <dbReference type="EMBL" id="SDM23175.1"/>
    </source>
</evidence>
<dbReference type="AlphaFoldDB" id="A0A1G9RL74"/>
<feature type="domain" description="HTH deoR-type" evidence="7">
    <location>
        <begin position="15"/>
        <end position="70"/>
    </location>
</feature>
<proteinExistence type="predicted"/>
<dbReference type="OrthoDB" id="7688673at2"/>
<evidence type="ECO:0000256" key="1">
    <source>
        <dbReference type="ARBA" id="ARBA00021390"/>
    </source>
</evidence>
<comment type="function">
    <text evidence="6">Repressor of the lactose catabolism operon. Galactose-6-phosphate is the inducer.</text>
</comment>
<dbReference type="EMBL" id="FNHU01000001">
    <property type="protein sequence ID" value="SDM23175.1"/>
    <property type="molecule type" value="Genomic_DNA"/>
</dbReference>
<dbReference type="SUPFAM" id="SSF100950">
    <property type="entry name" value="NagB/RpiA/CoA transferase-like"/>
    <property type="match status" value="1"/>
</dbReference>
<evidence type="ECO:0000256" key="2">
    <source>
        <dbReference type="ARBA" id="ARBA00022491"/>
    </source>
</evidence>
<dbReference type="Pfam" id="PF08220">
    <property type="entry name" value="HTH_DeoR"/>
    <property type="match status" value="1"/>
</dbReference>
<dbReference type="Gene3D" id="1.10.10.10">
    <property type="entry name" value="Winged helix-like DNA-binding domain superfamily/Winged helix DNA-binding domain"/>
    <property type="match status" value="1"/>
</dbReference>
<keyword evidence="5" id="KW-0804">Transcription</keyword>
<dbReference type="InterPro" id="IPR037171">
    <property type="entry name" value="NagB/RpiA_transferase-like"/>
</dbReference>
<evidence type="ECO:0000256" key="5">
    <source>
        <dbReference type="ARBA" id="ARBA00023163"/>
    </source>
</evidence>
<dbReference type="PANTHER" id="PTHR30363">
    <property type="entry name" value="HTH-TYPE TRANSCRIPTIONAL REGULATOR SRLR-RELATED"/>
    <property type="match status" value="1"/>
</dbReference>
<accession>A0A1G9RL74</accession>
<dbReference type="SMART" id="SM00420">
    <property type="entry name" value="HTH_DEOR"/>
    <property type="match status" value="1"/>
</dbReference>
<dbReference type="SUPFAM" id="SSF46785">
    <property type="entry name" value="Winged helix' DNA-binding domain"/>
    <property type="match status" value="1"/>
</dbReference>